<organism evidence="1">
    <name type="scientific">Myoviridae sp. ctn8H20</name>
    <dbReference type="NCBI Taxonomy" id="2825169"/>
    <lineage>
        <taxon>Viruses</taxon>
        <taxon>Duplodnaviria</taxon>
        <taxon>Heunggongvirae</taxon>
        <taxon>Uroviricota</taxon>
        <taxon>Caudoviricetes</taxon>
    </lineage>
</organism>
<dbReference type="EMBL" id="BK015645">
    <property type="protein sequence ID" value="DAE17744.1"/>
    <property type="molecule type" value="Genomic_DNA"/>
</dbReference>
<sequence length="160" mass="18452">MKRKYELRTYNTADGTLQSAVEIYCNKEEHEAIKNALKLINYSCYGNNQIPSSYIKIVLAKDEEILSKVKELIKSLPEVSSYLWQEEDEWWVTNEWLCGTFGGRAFTGPTEDEAIIQLIDYFDELVNHDSINGKIVTESGWPNLDLVKNYLKKSEEDSIS</sequence>
<evidence type="ECO:0000313" key="1">
    <source>
        <dbReference type="EMBL" id="DAE17744.1"/>
    </source>
</evidence>
<proteinExistence type="predicted"/>
<reference evidence="1" key="1">
    <citation type="journal article" date="2021" name="Proc. Natl. Acad. Sci. U.S.A.">
        <title>A Catalog of Tens of Thousands of Viruses from Human Metagenomes Reveals Hidden Associations with Chronic Diseases.</title>
        <authorList>
            <person name="Tisza M.J."/>
            <person name="Buck C.B."/>
        </authorList>
    </citation>
    <scope>NUCLEOTIDE SEQUENCE</scope>
    <source>
        <strain evidence="1">Ctn8H20</strain>
    </source>
</reference>
<protein>
    <submittedName>
        <fullName evidence="1">Uncharacterized protein</fullName>
    </submittedName>
</protein>
<name>A0A8S5QF88_9CAUD</name>
<accession>A0A8S5QF88</accession>